<organism evidence="6 7">
    <name type="scientific">Fusibacter tunisiensis</name>
    <dbReference type="NCBI Taxonomy" id="1008308"/>
    <lineage>
        <taxon>Bacteria</taxon>
        <taxon>Bacillati</taxon>
        <taxon>Bacillota</taxon>
        <taxon>Clostridia</taxon>
        <taxon>Eubacteriales</taxon>
        <taxon>Eubacteriales Family XII. Incertae Sedis</taxon>
        <taxon>Fusibacter</taxon>
    </lineage>
</organism>
<accession>A0ABS2MTH5</accession>
<dbReference type="EMBL" id="JAFBDT010000026">
    <property type="protein sequence ID" value="MBM7562683.1"/>
    <property type="molecule type" value="Genomic_DNA"/>
</dbReference>
<evidence type="ECO:0000313" key="6">
    <source>
        <dbReference type="EMBL" id="MBM7562683.1"/>
    </source>
</evidence>
<evidence type="ECO:0000256" key="2">
    <source>
        <dbReference type="ARBA" id="ARBA00023125"/>
    </source>
</evidence>
<gene>
    <name evidence="6" type="ORF">JOC49_002244</name>
</gene>
<dbReference type="SUPFAM" id="SSF89082">
    <property type="entry name" value="Antibiotic binding domain of TipA-like multidrug resistance regulators"/>
    <property type="match status" value="1"/>
</dbReference>
<keyword evidence="2 6" id="KW-0238">DNA-binding</keyword>
<evidence type="ECO:0000313" key="7">
    <source>
        <dbReference type="Proteomes" id="UP000767854"/>
    </source>
</evidence>
<dbReference type="PANTHER" id="PTHR30204:SF90">
    <property type="entry name" value="HTH-TYPE TRANSCRIPTIONAL ACTIVATOR MTA"/>
    <property type="match status" value="1"/>
</dbReference>
<dbReference type="Proteomes" id="UP000767854">
    <property type="component" value="Unassembled WGS sequence"/>
</dbReference>
<keyword evidence="7" id="KW-1185">Reference proteome</keyword>
<dbReference type="PANTHER" id="PTHR30204">
    <property type="entry name" value="REDOX-CYCLING DRUG-SENSING TRANSCRIPTIONAL ACTIVATOR SOXR"/>
    <property type="match status" value="1"/>
</dbReference>
<name>A0ABS2MTH5_9FIRM</name>
<evidence type="ECO:0000256" key="3">
    <source>
        <dbReference type="ARBA" id="ARBA00023159"/>
    </source>
</evidence>
<evidence type="ECO:0000256" key="4">
    <source>
        <dbReference type="ARBA" id="ARBA00023163"/>
    </source>
</evidence>
<dbReference type="Gene3D" id="1.10.1660.10">
    <property type="match status" value="1"/>
</dbReference>
<keyword evidence="4" id="KW-0804">Transcription</keyword>
<dbReference type="InterPro" id="IPR047057">
    <property type="entry name" value="MerR_fam"/>
</dbReference>
<dbReference type="GO" id="GO:0003677">
    <property type="term" value="F:DNA binding"/>
    <property type="evidence" value="ECO:0007669"/>
    <property type="project" value="UniProtKB-KW"/>
</dbReference>
<dbReference type="InterPro" id="IPR012925">
    <property type="entry name" value="TipAS_dom"/>
</dbReference>
<comment type="caution">
    <text evidence="6">The sequence shown here is derived from an EMBL/GenBank/DDBJ whole genome shotgun (WGS) entry which is preliminary data.</text>
</comment>
<protein>
    <submittedName>
        <fullName evidence="6">DNA-binding transcriptional MerR regulator</fullName>
    </submittedName>
</protein>
<dbReference type="CDD" id="cd01106">
    <property type="entry name" value="HTH_TipAL-Mta"/>
    <property type="match status" value="1"/>
</dbReference>
<evidence type="ECO:0000259" key="5">
    <source>
        <dbReference type="PROSITE" id="PS50937"/>
    </source>
</evidence>
<dbReference type="Pfam" id="PF07739">
    <property type="entry name" value="TipAS"/>
    <property type="match status" value="1"/>
</dbReference>
<keyword evidence="3" id="KW-0010">Activator</keyword>
<dbReference type="RefSeq" id="WP_204665110.1">
    <property type="nucleotide sequence ID" value="NZ_JAFBDT010000026.1"/>
</dbReference>
<sequence>MVYQIKELAQLAGVSTRTLRYYDEIGLLTPSEVNEAGYRFYWNEEVDRLQQILFYKSLDIKLSEIKRIMMTPTYDIDVALEGHHQALKEKRDQLNVLIQTVENTILSRKGAYKMTQLEKFEGFKRKIMAENEENFGTEIREKYGEPMVEKSNEKFAKLSEADYNEMQSTEVAFVEMVKKVLLSQDVDSSEAKEAYNLHRKWLEYTWPAYNAEAHKGLADLYVSDDRFGAYYAEKVGEPAAEWIHKIIHKYA</sequence>
<dbReference type="InterPro" id="IPR000551">
    <property type="entry name" value="MerR-type_HTH_dom"/>
</dbReference>
<dbReference type="Gene3D" id="1.10.490.50">
    <property type="entry name" value="Antibiotic binding domain of TipA-like multidrug resistance regulators"/>
    <property type="match status" value="1"/>
</dbReference>
<dbReference type="SUPFAM" id="SSF46955">
    <property type="entry name" value="Putative DNA-binding domain"/>
    <property type="match status" value="1"/>
</dbReference>
<keyword evidence="1" id="KW-0805">Transcription regulation</keyword>
<dbReference type="SMART" id="SM00422">
    <property type="entry name" value="HTH_MERR"/>
    <property type="match status" value="1"/>
</dbReference>
<reference evidence="6 7" key="1">
    <citation type="submission" date="2021-01" db="EMBL/GenBank/DDBJ databases">
        <title>Genomic Encyclopedia of Type Strains, Phase IV (KMG-IV): sequencing the most valuable type-strain genomes for metagenomic binning, comparative biology and taxonomic classification.</title>
        <authorList>
            <person name="Goeker M."/>
        </authorList>
    </citation>
    <scope>NUCLEOTIDE SEQUENCE [LARGE SCALE GENOMIC DNA]</scope>
    <source>
        <strain evidence="6 7">DSM 24436</strain>
    </source>
</reference>
<dbReference type="InterPro" id="IPR036244">
    <property type="entry name" value="TipA-like_antibiotic-bd"/>
</dbReference>
<feature type="domain" description="HTH merR-type" evidence="5">
    <location>
        <begin position="2"/>
        <end position="71"/>
    </location>
</feature>
<evidence type="ECO:0000256" key="1">
    <source>
        <dbReference type="ARBA" id="ARBA00023015"/>
    </source>
</evidence>
<dbReference type="InterPro" id="IPR009061">
    <property type="entry name" value="DNA-bd_dom_put_sf"/>
</dbReference>
<proteinExistence type="predicted"/>
<dbReference type="Pfam" id="PF13411">
    <property type="entry name" value="MerR_1"/>
    <property type="match status" value="1"/>
</dbReference>
<dbReference type="PROSITE" id="PS50937">
    <property type="entry name" value="HTH_MERR_2"/>
    <property type="match status" value="1"/>
</dbReference>